<dbReference type="EMBL" id="JARRAG010000002">
    <property type="protein sequence ID" value="MDG3006033.1"/>
    <property type="molecule type" value="Genomic_DNA"/>
</dbReference>
<sequence length="141" mass="15575">MANIPSPTMLERLLDAIVEQLTPDAAQVFSDLYAPDDVKARIDALVEKIMNGGLEPAEQDEYDGLMQVVHTISMIQDRIESKLAGPRPAADAPPLTYIESIDDGSPPVIPRPTRTPTPVQLDGLEAMLDDLDENMRPRRRD</sequence>
<proteinExistence type="predicted"/>
<protein>
    <submittedName>
        <fullName evidence="2">Uncharacterized protein</fullName>
    </submittedName>
</protein>
<feature type="region of interest" description="Disordered" evidence="1">
    <location>
        <begin position="83"/>
        <end position="119"/>
    </location>
</feature>
<dbReference type="RefSeq" id="WP_277862339.1">
    <property type="nucleotide sequence ID" value="NZ_JARRAG010000002.1"/>
</dbReference>
<dbReference type="Proteomes" id="UP001216907">
    <property type="component" value="Unassembled WGS sequence"/>
</dbReference>
<accession>A0ABT6FEM7</accession>
<gene>
    <name evidence="2" type="ORF">PZE19_19845</name>
</gene>
<evidence type="ECO:0000256" key="1">
    <source>
        <dbReference type="SAM" id="MobiDB-lite"/>
    </source>
</evidence>
<name>A0ABT6FEM7_9BACT</name>
<evidence type="ECO:0000313" key="2">
    <source>
        <dbReference type="EMBL" id="MDG3006033.1"/>
    </source>
</evidence>
<organism evidence="2 3">
    <name type="scientific">Paludisphaera mucosa</name>
    <dbReference type="NCBI Taxonomy" id="3030827"/>
    <lineage>
        <taxon>Bacteria</taxon>
        <taxon>Pseudomonadati</taxon>
        <taxon>Planctomycetota</taxon>
        <taxon>Planctomycetia</taxon>
        <taxon>Isosphaerales</taxon>
        <taxon>Isosphaeraceae</taxon>
        <taxon>Paludisphaera</taxon>
    </lineage>
</organism>
<keyword evidence="3" id="KW-1185">Reference proteome</keyword>
<reference evidence="2 3" key="1">
    <citation type="submission" date="2023-03" db="EMBL/GenBank/DDBJ databases">
        <title>Paludisphaera mucosa sp. nov. a novel planctomycete from northern fen.</title>
        <authorList>
            <person name="Ivanova A."/>
        </authorList>
    </citation>
    <scope>NUCLEOTIDE SEQUENCE [LARGE SCALE GENOMIC DNA]</scope>
    <source>
        <strain evidence="2 3">Pla2</strain>
    </source>
</reference>
<evidence type="ECO:0000313" key="3">
    <source>
        <dbReference type="Proteomes" id="UP001216907"/>
    </source>
</evidence>
<comment type="caution">
    <text evidence="2">The sequence shown here is derived from an EMBL/GenBank/DDBJ whole genome shotgun (WGS) entry which is preliminary data.</text>
</comment>